<comment type="cofactor">
    <cofactor evidence="12">
        <name>Zn(2+)</name>
        <dbReference type="ChEBI" id="CHEBI:29105"/>
    </cofactor>
    <text evidence="12">Binds 1 zinc ion per subunit.</text>
</comment>
<dbReference type="PANTHER" id="PTHR43221:SF1">
    <property type="entry name" value="PROTEASE HTPX"/>
    <property type="match status" value="1"/>
</dbReference>
<evidence type="ECO:0000256" key="3">
    <source>
        <dbReference type="ARBA" id="ARBA00022475"/>
    </source>
</evidence>
<evidence type="ECO:0000256" key="4">
    <source>
        <dbReference type="ARBA" id="ARBA00022670"/>
    </source>
</evidence>
<dbReference type="GO" id="GO:0005886">
    <property type="term" value="C:plasma membrane"/>
    <property type="evidence" value="ECO:0007669"/>
    <property type="project" value="UniProtKB-SubCell"/>
</dbReference>
<evidence type="ECO:0000256" key="9">
    <source>
        <dbReference type="ARBA" id="ARBA00022989"/>
    </source>
</evidence>
<dbReference type="Gene3D" id="3.30.2010.10">
    <property type="entry name" value="Metalloproteases ('zincins'), catalytic domain"/>
    <property type="match status" value="1"/>
</dbReference>
<evidence type="ECO:0000256" key="11">
    <source>
        <dbReference type="ARBA" id="ARBA00023136"/>
    </source>
</evidence>
<keyword evidence="9 12" id="KW-1133">Transmembrane helix</keyword>
<feature type="binding site" evidence="12">
    <location>
        <position position="203"/>
    </location>
    <ligand>
        <name>Zn(2+)</name>
        <dbReference type="ChEBI" id="CHEBI:29105"/>
        <note>catalytic</note>
    </ligand>
</feature>
<keyword evidence="8 12" id="KW-0862">Zinc</keyword>
<dbReference type="HAMAP" id="MF_00188">
    <property type="entry name" value="Pept_M48_protease_HtpX"/>
    <property type="match status" value="1"/>
</dbReference>
<feature type="domain" description="Peptidase M48" evidence="13">
    <location>
        <begin position="66"/>
        <end position="278"/>
    </location>
</feature>
<feature type="binding site" evidence="12">
    <location>
        <position position="136"/>
    </location>
    <ligand>
        <name>Zn(2+)</name>
        <dbReference type="ChEBI" id="CHEBI:29105"/>
        <note>catalytic</note>
    </ligand>
</feature>
<comment type="subcellular location">
    <subcellularLocation>
        <location evidence="1 12">Cell membrane</location>
        <topology evidence="1 12">Multi-pass membrane protein</topology>
    </subcellularLocation>
</comment>
<feature type="binding site" evidence="12">
    <location>
        <position position="132"/>
    </location>
    <ligand>
        <name>Zn(2+)</name>
        <dbReference type="ChEBI" id="CHEBI:29105"/>
        <note>catalytic</note>
    </ligand>
</feature>
<dbReference type="PANTHER" id="PTHR43221">
    <property type="entry name" value="PROTEASE HTPX"/>
    <property type="match status" value="1"/>
</dbReference>
<dbReference type="EC" id="3.4.24.-" evidence="12"/>
<feature type="active site" evidence="12">
    <location>
        <position position="133"/>
    </location>
</feature>
<proteinExistence type="inferred from homology"/>
<protein>
    <recommendedName>
        <fullName evidence="12">Protease HtpX homolog</fullName>
        <ecNumber evidence="12">3.4.24.-</ecNumber>
    </recommendedName>
</protein>
<feature type="transmembrane region" description="Helical" evidence="12">
    <location>
        <begin position="142"/>
        <end position="165"/>
    </location>
</feature>
<dbReference type="NCBIfam" id="NF002826">
    <property type="entry name" value="PRK03001.1"/>
    <property type="match status" value="1"/>
</dbReference>
<keyword evidence="5 12" id="KW-0812">Transmembrane</keyword>
<evidence type="ECO:0000256" key="2">
    <source>
        <dbReference type="ARBA" id="ARBA00009779"/>
    </source>
</evidence>
<evidence type="ECO:0000256" key="1">
    <source>
        <dbReference type="ARBA" id="ARBA00004651"/>
    </source>
</evidence>
<dbReference type="InterPro" id="IPR001915">
    <property type="entry name" value="Peptidase_M48"/>
</dbReference>
<dbReference type="Pfam" id="PF01435">
    <property type="entry name" value="Peptidase_M48"/>
    <property type="match status" value="1"/>
</dbReference>
<dbReference type="InterPro" id="IPR050083">
    <property type="entry name" value="HtpX_protease"/>
</dbReference>
<evidence type="ECO:0000256" key="10">
    <source>
        <dbReference type="ARBA" id="ARBA00023049"/>
    </source>
</evidence>
<evidence type="ECO:0000256" key="5">
    <source>
        <dbReference type="ARBA" id="ARBA00022692"/>
    </source>
</evidence>
<comment type="similarity">
    <text evidence="2 12">Belongs to the peptidase M48B family.</text>
</comment>
<evidence type="ECO:0000256" key="12">
    <source>
        <dbReference type="HAMAP-Rule" id="MF_00188"/>
    </source>
</evidence>
<evidence type="ECO:0000256" key="6">
    <source>
        <dbReference type="ARBA" id="ARBA00022723"/>
    </source>
</evidence>
<organism evidence="14">
    <name type="scientific">Leptotrichia alba</name>
    <dbReference type="NCBI Taxonomy" id="3239304"/>
    <lineage>
        <taxon>Bacteria</taxon>
        <taxon>Fusobacteriati</taxon>
        <taxon>Fusobacteriota</taxon>
        <taxon>Fusobacteriia</taxon>
        <taxon>Fusobacteriales</taxon>
        <taxon>Leptotrichiaceae</taxon>
        <taxon>Leptotrichia</taxon>
    </lineage>
</organism>
<dbReference type="EMBL" id="CP165647">
    <property type="protein sequence ID" value="XDU63382.1"/>
    <property type="molecule type" value="Genomic_DNA"/>
</dbReference>
<dbReference type="KEGG" id="lala:AB8B28_05970"/>
<dbReference type="RefSeq" id="WP_369717480.1">
    <property type="nucleotide sequence ID" value="NZ_CP165647.1"/>
</dbReference>
<keyword evidence="6 12" id="KW-0479">Metal-binding</keyword>
<accession>A0AB39V6S3</accession>
<name>A0AB39V6S3_9FUSO</name>
<evidence type="ECO:0000256" key="8">
    <source>
        <dbReference type="ARBA" id="ARBA00022833"/>
    </source>
</evidence>
<feature type="transmembrane region" description="Helical" evidence="12">
    <location>
        <begin position="32"/>
        <end position="49"/>
    </location>
</feature>
<dbReference type="CDD" id="cd07336">
    <property type="entry name" value="M48B_HtpX_like"/>
    <property type="match status" value="1"/>
</dbReference>
<evidence type="ECO:0000259" key="13">
    <source>
        <dbReference type="Pfam" id="PF01435"/>
    </source>
</evidence>
<dbReference type="AlphaFoldDB" id="A0AB39V6S3"/>
<keyword evidence="4 12" id="KW-0645">Protease</keyword>
<keyword evidence="7 12" id="KW-0378">Hydrolase</keyword>
<keyword evidence="10 12" id="KW-0482">Metalloprotease</keyword>
<dbReference type="GO" id="GO:0006508">
    <property type="term" value="P:proteolysis"/>
    <property type="evidence" value="ECO:0007669"/>
    <property type="project" value="UniProtKB-KW"/>
</dbReference>
<reference evidence="14" key="1">
    <citation type="submission" date="2024-07" db="EMBL/GenBank/DDBJ databases">
        <authorList>
            <person name="Li X.-J."/>
            <person name="Wang X."/>
        </authorList>
    </citation>
    <scope>NUCLEOTIDE SEQUENCE</scope>
    <source>
        <strain evidence="14">HSP-536</strain>
    </source>
</reference>
<dbReference type="InterPro" id="IPR022919">
    <property type="entry name" value="Pept_M48_protease_HtpX"/>
</dbReference>
<dbReference type="GO" id="GO:0004222">
    <property type="term" value="F:metalloendopeptidase activity"/>
    <property type="evidence" value="ECO:0007669"/>
    <property type="project" value="UniProtKB-UniRule"/>
</dbReference>
<evidence type="ECO:0000256" key="7">
    <source>
        <dbReference type="ARBA" id="ARBA00022801"/>
    </source>
</evidence>
<keyword evidence="11 12" id="KW-0472">Membrane</keyword>
<dbReference type="GO" id="GO:0008270">
    <property type="term" value="F:zinc ion binding"/>
    <property type="evidence" value="ECO:0007669"/>
    <property type="project" value="UniProtKB-UniRule"/>
</dbReference>
<gene>
    <name evidence="12 14" type="primary">htpX</name>
    <name evidence="14" type="ORF">AB8B28_05970</name>
</gene>
<feature type="transmembrane region" description="Helical" evidence="12">
    <location>
        <begin position="177"/>
        <end position="198"/>
    </location>
</feature>
<sequence length="285" mass="31811">MFMNTLKTGFLMLMLIVLFVIAGQALGGPRGALLGLLLAGGMSFYSYWFSDKMVINAYHGREVTLQNNPELYKMVQRLANNAQLPMPKVYVIPERQPNAFATGRNPENAAVACTAGLLELMDSNELSGVIAHELGHIKHRDILISTIAATFAGAISYIITILPYFQNNSRNNRRNNPAGTILIALLAPMAASIIQMSISRKREYMADRAGAEFSGNPLYLRNALKKLEYYSHNISMSKENPATAHMFIVNPLSHFDKLKNLFSTHPSTQDRIQKLEKMAKERHLL</sequence>
<keyword evidence="3 12" id="KW-1003">Cell membrane</keyword>
<evidence type="ECO:0000313" key="14">
    <source>
        <dbReference type="EMBL" id="XDU63382.1"/>
    </source>
</evidence>